<feature type="non-terminal residue" evidence="2">
    <location>
        <position position="52"/>
    </location>
</feature>
<reference evidence="2 3" key="1">
    <citation type="submission" date="2023-09" db="EMBL/GenBank/DDBJ databases">
        <title>Genomes of two closely related lineages of the louse Polyplax serrata with different host specificities.</title>
        <authorList>
            <person name="Martinu J."/>
            <person name="Tarabai H."/>
            <person name="Stefka J."/>
            <person name="Hypsa V."/>
        </authorList>
    </citation>
    <scope>NUCLEOTIDE SEQUENCE [LARGE SCALE GENOMIC DNA]</scope>
    <source>
        <strain evidence="2">98ZLc_SE</strain>
    </source>
</reference>
<comment type="caution">
    <text evidence="2">The sequence shown here is derived from an EMBL/GenBank/DDBJ whole genome shotgun (WGS) entry which is preliminary data.</text>
</comment>
<sequence length="52" mass="6020">MDEATDEKSQLQSESIHSKEDDWEFQIKQEIVQDPGDSIPSVFRPPLCRNTN</sequence>
<protein>
    <submittedName>
        <fullName evidence="2">Uncharacterized protein</fullName>
    </submittedName>
</protein>
<dbReference type="EMBL" id="JAWJWF010000002">
    <property type="protein sequence ID" value="KAK6637693.1"/>
    <property type="molecule type" value="Genomic_DNA"/>
</dbReference>
<feature type="region of interest" description="Disordered" evidence="1">
    <location>
        <begin position="1"/>
        <end position="52"/>
    </location>
</feature>
<keyword evidence="3" id="KW-1185">Reference proteome</keyword>
<gene>
    <name evidence="2" type="ORF">RUM44_008115</name>
</gene>
<evidence type="ECO:0000256" key="1">
    <source>
        <dbReference type="SAM" id="MobiDB-lite"/>
    </source>
</evidence>
<name>A0ABR1BCA0_POLSC</name>
<dbReference type="Proteomes" id="UP001359485">
    <property type="component" value="Unassembled WGS sequence"/>
</dbReference>
<accession>A0ABR1BCA0</accession>
<evidence type="ECO:0000313" key="2">
    <source>
        <dbReference type="EMBL" id="KAK6637693.1"/>
    </source>
</evidence>
<proteinExistence type="predicted"/>
<evidence type="ECO:0000313" key="3">
    <source>
        <dbReference type="Proteomes" id="UP001359485"/>
    </source>
</evidence>
<organism evidence="2 3">
    <name type="scientific">Polyplax serrata</name>
    <name type="common">Common mouse louse</name>
    <dbReference type="NCBI Taxonomy" id="468196"/>
    <lineage>
        <taxon>Eukaryota</taxon>
        <taxon>Metazoa</taxon>
        <taxon>Ecdysozoa</taxon>
        <taxon>Arthropoda</taxon>
        <taxon>Hexapoda</taxon>
        <taxon>Insecta</taxon>
        <taxon>Pterygota</taxon>
        <taxon>Neoptera</taxon>
        <taxon>Paraneoptera</taxon>
        <taxon>Psocodea</taxon>
        <taxon>Troctomorpha</taxon>
        <taxon>Phthiraptera</taxon>
        <taxon>Anoplura</taxon>
        <taxon>Polyplacidae</taxon>
        <taxon>Polyplax</taxon>
    </lineage>
</organism>